<gene>
    <name evidence="15" type="primary">galK</name>
    <name evidence="15" type="ORF">ESB13_15170</name>
</gene>
<feature type="domain" description="GHMP kinase C-terminal" evidence="13">
    <location>
        <begin position="281"/>
        <end position="361"/>
    </location>
</feature>
<evidence type="ECO:0000256" key="8">
    <source>
        <dbReference type="ARBA" id="ARBA00022842"/>
    </source>
</evidence>
<evidence type="ECO:0000256" key="9">
    <source>
        <dbReference type="ARBA" id="ARBA00023144"/>
    </source>
</evidence>
<dbReference type="InterPro" id="IPR020568">
    <property type="entry name" value="Ribosomal_Su5_D2-typ_SF"/>
</dbReference>
<name>A0A4V1M9Z9_9BACT</name>
<evidence type="ECO:0000256" key="6">
    <source>
        <dbReference type="ARBA" id="ARBA00022777"/>
    </source>
</evidence>
<reference evidence="15 16" key="1">
    <citation type="submission" date="2019-01" db="EMBL/GenBank/DDBJ databases">
        <title>Filimonas sp. strain TTM-71.</title>
        <authorList>
            <person name="Chen W.-M."/>
        </authorList>
    </citation>
    <scope>NUCLEOTIDE SEQUENCE [LARGE SCALE GENOMIC DNA]</scope>
    <source>
        <strain evidence="15 16">TTM-71</strain>
    </source>
</reference>
<dbReference type="GO" id="GO:0006012">
    <property type="term" value="P:galactose metabolic process"/>
    <property type="evidence" value="ECO:0007669"/>
    <property type="project" value="UniProtKB-UniRule"/>
</dbReference>
<feature type="domain" description="GHMP kinase N-terminal" evidence="12">
    <location>
        <begin position="90"/>
        <end position="177"/>
    </location>
</feature>
<dbReference type="Gene3D" id="3.30.70.890">
    <property type="entry name" value="GHMP kinase, C-terminal domain"/>
    <property type="match status" value="1"/>
</dbReference>
<evidence type="ECO:0000313" key="15">
    <source>
        <dbReference type="EMBL" id="RXK83434.1"/>
    </source>
</evidence>
<dbReference type="GO" id="GO:0046872">
    <property type="term" value="F:metal ion binding"/>
    <property type="evidence" value="ECO:0007669"/>
    <property type="project" value="UniProtKB-KW"/>
</dbReference>
<evidence type="ECO:0000256" key="2">
    <source>
        <dbReference type="ARBA" id="ARBA00022490"/>
    </source>
</evidence>
<dbReference type="Gene3D" id="3.30.230.10">
    <property type="match status" value="1"/>
</dbReference>
<dbReference type="EMBL" id="SDHZ01000002">
    <property type="protein sequence ID" value="RXK83434.1"/>
    <property type="molecule type" value="Genomic_DNA"/>
</dbReference>
<dbReference type="PANTHER" id="PTHR10457">
    <property type="entry name" value="MEVALONATE KINASE/GALACTOKINASE"/>
    <property type="match status" value="1"/>
</dbReference>
<dbReference type="Pfam" id="PF10509">
    <property type="entry name" value="GalKase_gal_bdg"/>
    <property type="match status" value="1"/>
</dbReference>
<keyword evidence="16" id="KW-1185">Reference proteome</keyword>
<dbReference type="InterPro" id="IPR014721">
    <property type="entry name" value="Ribsml_uS5_D2-typ_fold_subgr"/>
</dbReference>
<dbReference type="InterPro" id="IPR013750">
    <property type="entry name" value="GHMP_kinase_C_dom"/>
</dbReference>
<keyword evidence="4" id="KW-0479">Metal-binding</keyword>
<comment type="similarity">
    <text evidence="1">Belongs to the GHMP kinase family. GalK subfamily.</text>
</comment>
<keyword evidence="5" id="KW-0547">Nucleotide-binding</keyword>
<dbReference type="PANTHER" id="PTHR10457:SF7">
    <property type="entry name" value="GALACTOKINASE-RELATED"/>
    <property type="match status" value="1"/>
</dbReference>
<dbReference type="Proteomes" id="UP000290545">
    <property type="component" value="Unassembled WGS sequence"/>
</dbReference>
<dbReference type="GO" id="GO:0005829">
    <property type="term" value="C:cytosol"/>
    <property type="evidence" value="ECO:0007669"/>
    <property type="project" value="TreeGrafter"/>
</dbReference>
<evidence type="ECO:0000313" key="16">
    <source>
        <dbReference type="Proteomes" id="UP000290545"/>
    </source>
</evidence>
<keyword evidence="8" id="KW-0460">Magnesium</keyword>
<keyword evidence="10" id="KW-0119">Carbohydrate metabolism</keyword>
<dbReference type="PROSITE" id="PS00627">
    <property type="entry name" value="GHMP_KINASES_ATP"/>
    <property type="match status" value="1"/>
</dbReference>
<dbReference type="RefSeq" id="WP_129004487.1">
    <property type="nucleotide sequence ID" value="NZ_SDHZ01000002.1"/>
</dbReference>
<sequence>MNNQEQQVKKAFEEKFGAAPRLFFSPGRINLIGEHVDYNDGFVMPAAIDKGVVFAVAPNNTSKLRVHSIDMKEDLEVELSDIKKKEGWPNYILGVVDQFQKRGLPLQGFDVVFGGNLPSGAGLSSSAAVECGLATALNTIFDLKLNRVAIAQLSQKAEHTFPGVNCGIMDQFANMMGEKDHVLLLDCTSLEYKALPLQIPGYVIMLINSKVSHSLASGEYNIRRRQCEEGLTILKQHYPQAKSFRDITPEQVKQVKEHLDADVYRRCLYVTEEITRTQAAASLLQQNKIQEFGQLMFATHEGLSKLYDVSCPELDFLVEQAHQHPGIIGSRLMGGGFGGCTINITKADEAESIAAAISDVYTSRFKHAPEVYIMQTGDGTYEMLSQL</sequence>
<dbReference type="InterPro" id="IPR019741">
    <property type="entry name" value="Galactokinase_CS"/>
</dbReference>
<evidence type="ECO:0000259" key="13">
    <source>
        <dbReference type="Pfam" id="PF08544"/>
    </source>
</evidence>
<dbReference type="PRINTS" id="PR00473">
    <property type="entry name" value="GALCTOKINASE"/>
</dbReference>
<evidence type="ECO:0000256" key="7">
    <source>
        <dbReference type="ARBA" id="ARBA00022840"/>
    </source>
</evidence>
<keyword evidence="6 15" id="KW-0418">Kinase</keyword>
<dbReference type="PRINTS" id="PR00959">
    <property type="entry name" value="MEVGALKINASE"/>
</dbReference>
<dbReference type="FunFam" id="3.30.230.10:FF:000017">
    <property type="entry name" value="Galactokinase"/>
    <property type="match status" value="1"/>
</dbReference>
<evidence type="ECO:0000256" key="1">
    <source>
        <dbReference type="ARBA" id="ARBA00006566"/>
    </source>
</evidence>
<protein>
    <recommendedName>
        <fullName evidence="11">Galactokinase</fullName>
        <ecNumber evidence="11">2.7.1.6</ecNumber>
    </recommendedName>
</protein>
<comment type="caution">
    <text evidence="15">The sequence shown here is derived from an EMBL/GenBank/DDBJ whole genome shotgun (WGS) entry which is preliminary data.</text>
</comment>
<evidence type="ECO:0000256" key="5">
    <source>
        <dbReference type="ARBA" id="ARBA00022741"/>
    </source>
</evidence>
<keyword evidence="7" id="KW-0067">ATP-binding</keyword>
<organism evidence="15 16">
    <name type="scientific">Filimonas effusa</name>
    <dbReference type="NCBI Taxonomy" id="2508721"/>
    <lineage>
        <taxon>Bacteria</taxon>
        <taxon>Pseudomonadati</taxon>
        <taxon>Bacteroidota</taxon>
        <taxon>Chitinophagia</taxon>
        <taxon>Chitinophagales</taxon>
        <taxon>Chitinophagaceae</taxon>
        <taxon>Filimonas</taxon>
    </lineage>
</organism>
<keyword evidence="3 15" id="KW-0808">Transferase</keyword>
<dbReference type="SUPFAM" id="SSF54211">
    <property type="entry name" value="Ribosomal protein S5 domain 2-like"/>
    <property type="match status" value="1"/>
</dbReference>
<dbReference type="AlphaFoldDB" id="A0A4V1M9Z9"/>
<dbReference type="SUPFAM" id="SSF55060">
    <property type="entry name" value="GHMP Kinase, C-terminal domain"/>
    <property type="match status" value="1"/>
</dbReference>
<dbReference type="InterPro" id="IPR006204">
    <property type="entry name" value="GHMP_kinase_N_dom"/>
</dbReference>
<accession>A0A4V1M9Z9</accession>
<evidence type="ECO:0000256" key="10">
    <source>
        <dbReference type="ARBA" id="ARBA00023277"/>
    </source>
</evidence>
<dbReference type="PROSITE" id="PS00106">
    <property type="entry name" value="GALACTOKINASE"/>
    <property type="match status" value="1"/>
</dbReference>
<evidence type="ECO:0000256" key="3">
    <source>
        <dbReference type="ARBA" id="ARBA00022679"/>
    </source>
</evidence>
<dbReference type="Pfam" id="PF00288">
    <property type="entry name" value="GHMP_kinases_N"/>
    <property type="match status" value="1"/>
</dbReference>
<dbReference type="FunFam" id="3.30.70.890:FF:000001">
    <property type="entry name" value="Galactokinase"/>
    <property type="match status" value="1"/>
</dbReference>
<dbReference type="InterPro" id="IPR019539">
    <property type="entry name" value="GalKase_N"/>
</dbReference>
<feature type="domain" description="Galactokinase N-terminal" evidence="14">
    <location>
        <begin position="10"/>
        <end position="58"/>
    </location>
</feature>
<dbReference type="NCBIfam" id="TIGR00131">
    <property type="entry name" value="gal_kin"/>
    <property type="match status" value="1"/>
</dbReference>
<evidence type="ECO:0000259" key="12">
    <source>
        <dbReference type="Pfam" id="PF00288"/>
    </source>
</evidence>
<dbReference type="GO" id="GO:0004335">
    <property type="term" value="F:galactokinase activity"/>
    <property type="evidence" value="ECO:0007669"/>
    <property type="project" value="UniProtKB-UniRule"/>
</dbReference>
<keyword evidence="2" id="KW-0963">Cytoplasm</keyword>
<dbReference type="InterPro" id="IPR036554">
    <property type="entry name" value="GHMP_kinase_C_sf"/>
</dbReference>
<dbReference type="InterPro" id="IPR006203">
    <property type="entry name" value="GHMP_knse_ATP-bd_CS"/>
</dbReference>
<dbReference type="PIRSF" id="PIRSF000530">
    <property type="entry name" value="Galactokinase"/>
    <property type="match status" value="1"/>
</dbReference>
<evidence type="ECO:0000259" key="14">
    <source>
        <dbReference type="Pfam" id="PF10509"/>
    </source>
</evidence>
<evidence type="ECO:0000256" key="4">
    <source>
        <dbReference type="ARBA" id="ARBA00022723"/>
    </source>
</evidence>
<proteinExistence type="inferred from homology"/>
<dbReference type="GO" id="GO:0005524">
    <property type="term" value="F:ATP binding"/>
    <property type="evidence" value="ECO:0007669"/>
    <property type="project" value="UniProtKB-UniRule"/>
</dbReference>
<dbReference type="Pfam" id="PF08544">
    <property type="entry name" value="GHMP_kinases_C"/>
    <property type="match status" value="1"/>
</dbReference>
<dbReference type="OrthoDB" id="250531at2"/>
<dbReference type="EC" id="2.7.1.6" evidence="11"/>
<dbReference type="InterPro" id="IPR006206">
    <property type="entry name" value="Mevalonate/galactokinase"/>
</dbReference>
<evidence type="ECO:0000256" key="11">
    <source>
        <dbReference type="NCBIfam" id="TIGR00131"/>
    </source>
</evidence>
<keyword evidence="9" id="KW-0299">Galactose metabolism</keyword>
<dbReference type="InterPro" id="IPR000705">
    <property type="entry name" value="Galactokinase"/>
</dbReference>